<feature type="transmembrane region" description="Helical" evidence="1">
    <location>
        <begin position="21"/>
        <end position="39"/>
    </location>
</feature>
<proteinExistence type="predicted"/>
<keyword evidence="3" id="KW-1185">Reference proteome</keyword>
<organism evidence="2 3">
    <name type="scientific">Rufibacter quisquiliarum</name>
    <dbReference type="NCBI Taxonomy" id="1549639"/>
    <lineage>
        <taxon>Bacteria</taxon>
        <taxon>Pseudomonadati</taxon>
        <taxon>Bacteroidota</taxon>
        <taxon>Cytophagia</taxon>
        <taxon>Cytophagales</taxon>
        <taxon>Hymenobacteraceae</taxon>
        <taxon>Rufibacter</taxon>
    </lineage>
</organism>
<protein>
    <submittedName>
        <fullName evidence="2">ABC-type dipeptide/oligopeptide/nickel transport system permease subunit</fullName>
    </submittedName>
</protein>
<dbReference type="EMBL" id="JACJIQ010000014">
    <property type="protein sequence ID" value="MBA9078656.1"/>
    <property type="molecule type" value="Genomic_DNA"/>
</dbReference>
<name>A0A839GV73_9BACT</name>
<dbReference type="RefSeq" id="WP_182513804.1">
    <property type="nucleotide sequence ID" value="NZ_JACJIQ010000014.1"/>
</dbReference>
<comment type="caution">
    <text evidence="2">The sequence shown here is derived from an EMBL/GenBank/DDBJ whole genome shotgun (WGS) entry which is preliminary data.</text>
</comment>
<feature type="transmembrane region" description="Helical" evidence="1">
    <location>
        <begin position="51"/>
        <end position="73"/>
    </location>
</feature>
<evidence type="ECO:0000313" key="2">
    <source>
        <dbReference type="EMBL" id="MBA9078656.1"/>
    </source>
</evidence>
<keyword evidence="1" id="KW-0812">Transmembrane</keyword>
<keyword evidence="1" id="KW-0472">Membrane</keyword>
<dbReference type="Proteomes" id="UP000563094">
    <property type="component" value="Unassembled WGS sequence"/>
</dbReference>
<evidence type="ECO:0000256" key="1">
    <source>
        <dbReference type="SAM" id="Phobius"/>
    </source>
</evidence>
<accession>A0A839GV73</accession>
<gene>
    <name evidence="2" type="ORF">FHS90_003386</name>
</gene>
<keyword evidence="1" id="KW-1133">Transmembrane helix</keyword>
<evidence type="ECO:0000313" key="3">
    <source>
        <dbReference type="Proteomes" id="UP000563094"/>
    </source>
</evidence>
<reference evidence="2 3" key="1">
    <citation type="submission" date="2020-08" db="EMBL/GenBank/DDBJ databases">
        <title>Genomic Encyclopedia of Type Strains, Phase IV (KMG-IV): sequencing the most valuable type-strain genomes for metagenomic binning, comparative biology and taxonomic classification.</title>
        <authorList>
            <person name="Goeker M."/>
        </authorList>
    </citation>
    <scope>NUCLEOTIDE SEQUENCE [LARGE SCALE GENOMIC DNA]</scope>
    <source>
        <strain evidence="2 3">DSM 29854</strain>
    </source>
</reference>
<feature type="transmembrane region" description="Helical" evidence="1">
    <location>
        <begin position="85"/>
        <end position="106"/>
    </location>
</feature>
<sequence>MNQQQHLPAPSNQPMVSVTPVLVGTVIAFLAISFFVFGVDAPHPEWGQFWQIRPLTLTPLAGAVGGACYSFLLHLSSRGTLNKTLALVLGVAIYLIGLFFGIVLGLDGTMWD</sequence>
<dbReference type="AlphaFoldDB" id="A0A839GV73"/>